<gene>
    <name evidence="1" type="ORF">ACOLOM_LOCUS7518</name>
</gene>
<accession>A0ACA9N4F5</accession>
<feature type="non-terminal residue" evidence="1">
    <location>
        <position position="430"/>
    </location>
</feature>
<dbReference type="Proteomes" id="UP000789525">
    <property type="component" value="Unassembled WGS sequence"/>
</dbReference>
<evidence type="ECO:0000313" key="2">
    <source>
        <dbReference type="Proteomes" id="UP000789525"/>
    </source>
</evidence>
<dbReference type="EMBL" id="CAJVPT010017530">
    <property type="protein sequence ID" value="CAG8627162.1"/>
    <property type="molecule type" value="Genomic_DNA"/>
</dbReference>
<reference evidence="1" key="1">
    <citation type="submission" date="2021-06" db="EMBL/GenBank/DDBJ databases">
        <authorList>
            <person name="Kallberg Y."/>
            <person name="Tangrot J."/>
            <person name="Rosling A."/>
        </authorList>
    </citation>
    <scope>NUCLEOTIDE SEQUENCE</scope>
    <source>
        <strain evidence="1">CL356</strain>
    </source>
</reference>
<name>A0ACA9N4F5_9GLOM</name>
<comment type="caution">
    <text evidence="1">The sequence shown here is derived from an EMBL/GenBank/DDBJ whole genome shotgun (WGS) entry which is preliminary data.</text>
</comment>
<evidence type="ECO:0000313" key="1">
    <source>
        <dbReference type="EMBL" id="CAG8627162.1"/>
    </source>
</evidence>
<organism evidence="1 2">
    <name type="scientific">Acaulospora colombiana</name>
    <dbReference type="NCBI Taxonomy" id="27376"/>
    <lineage>
        <taxon>Eukaryota</taxon>
        <taxon>Fungi</taxon>
        <taxon>Fungi incertae sedis</taxon>
        <taxon>Mucoromycota</taxon>
        <taxon>Glomeromycotina</taxon>
        <taxon>Glomeromycetes</taxon>
        <taxon>Diversisporales</taxon>
        <taxon>Acaulosporaceae</taxon>
        <taxon>Acaulospora</taxon>
    </lineage>
</organism>
<keyword evidence="2" id="KW-1185">Reference proteome</keyword>
<proteinExistence type="predicted"/>
<sequence length="430" mass="48121">MSSPPTDEPTHETVQEHPSQTLRQKIVAKLHGLPEIPLGLRLFPIVFLCNFIEISQAEIVILSSDWWTLCIPWSVKRNTWKCSEAGGGITLAVIIQYGWPVTGGSILLSLRDLLTSYHLLRSHWSHYCSSPIQSEKSSPTSSRSRPSQTLDHVLFYFSLLGALLARRRHTLSSPHRRVLLQHLCHYPRLQDDVISRVIQRMAQLAIVLGAYKASSAVSYVFVRWIMKNVGFQALLPILVVCSGALGFYTWSPYIAYYPSEDNQGRIVAQHAVSSPPLDRTEGARDIISAESSHNADERRHGEDESPESTQTPSSGASGYLTDHTKLLKTSYFLGVFATGFLDPIVLPNDHPDEAPYDRVCPLARGFTLETLILYLVAIPAEYAEYVTSRALEEQLNVNRGVSIYDLTVVHIKLIGLCSAVYNFSEFVKEQ</sequence>
<protein>
    <submittedName>
        <fullName evidence="1">170_t:CDS:1</fullName>
    </submittedName>
</protein>